<dbReference type="EMBL" id="CP025057">
    <property type="protein sequence ID" value="AUB31881.1"/>
    <property type="molecule type" value="Genomic_DNA"/>
</dbReference>
<dbReference type="AlphaFoldDB" id="A0A2K8SEL1"/>
<dbReference type="KEGG" id="sfz:SFLOR_v1c08330"/>
<dbReference type="RefSeq" id="WP_100916842.1">
    <property type="nucleotide sequence ID" value="NZ_CP025057.1"/>
</dbReference>
<dbReference type="OrthoDB" id="389617at2"/>
<organism evidence="1 2">
    <name type="scientific">Spiroplasma floricola 23-6</name>
    <dbReference type="NCBI Taxonomy" id="1336749"/>
    <lineage>
        <taxon>Bacteria</taxon>
        <taxon>Bacillati</taxon>
        <taxon>Mycoplasmatota</taxon>
        <taxon>Mollicutes</taxon>
        <taxon>Entomoplasmatales</taxon>
        <taxon>Spiroplasmataceae</taxon>
        <taxon>Spiroplasma</taxon>
    </lineage>
</organism>
<dbReference type="Proteomes" id="UP000231823">
    <property type="component" value="Chromosome"/>
</dbReference>
<reference evidence="1 2" key="1">
    <citation type="submission" date="2017-12" db="EMBL/GenBank/DDBJ databases">
        <title>Complete genome sequence of Spiroplasma floricola 23-6 (ATCC 29989).</title>
        <authorList>
            <person name="Tsai Y.-M."/>
            <person name="Wu P.-S."/>
            <person name="Lo W.-S."/>
            <person name="Kuo C.-H."/>
        </authorList>
    </citation>
    <scope>NUCLEOTIDE SEQUENCE [LARGE SCALE GENOMIC DNA]</scope>
    <source>
        <strain evidence="1 2">23-6</strain>
    </source>
</reference>
<sequence length="108" mass="12986">MTNNIKDISERIIPLSAINSLNENGFNTFSYEIDEKTFYEIVQNSDPWLSVSLLRSFYFYYKIYLNKYFIKPLILRKSPSMQEVLENERKLKMKIDKIINILEKQIIH</sequence>
<keyword evidence="2" id="KW-1185">Reference proteome</keyword>
<evidence type="ECO:0000313" key="1">
    <source>
        <dbReference type="EMBL" id="AUB31881.1"/>
    </source>
</evidence>
<gene>
    <name evidence="1" type="ORF">SFLOR_v1c08330</name>
</gene>
<protein>
    <submittedName>
        <fullName evidence="1">Uncharacterized protein</fullName>
    </submittedName>
</protein>
<name>A0A2K8SEL1_9MOLU</name>
<accession>A0A2K8SEL1</accession>
<proteinExistence type="predicted"/>
<evidence type="ECO:0000313" key="2">
    <source>
        <dbReference type="Proteomes" id="UP000231823"/>
    </source>
</evidence>